<evidence type="ECO:0000313" key="3">
    <source>
        <dbReference type="EMBL" id="MDT0306973.1"/>
    </source>
</evidence>
<dbReference type="RefSeq" id="WP_311629912.1">
    <property type="nucleotide sequence ID" value="NZ_JAVREN010000008.1"/>
</dbReference>
<keyword evidence="2" id="KW-0812">Transmembrane</keyword>
<feature type="transmembrane region" description="Helical" evidence="2">
    <location>
        <begin position="46"/>
        <end position="66"/>
    </location>
</feature>
<evidence type="ECO:0000313" key="4">
    <source>
        <dbReference type="Proteomes" id="UP001183388"/>
    </source>
</evidence>
<dbReference type="Proteomes" id="UP001183388">
    <property type="component" value="Unassembled WGS sequence"/>
</dbReference>
<feature type="compositionally biased region" description="Low complexity" evidence="1">
    <location>
        <begin position="23"/>
        <end position="32"/>
    </location>
</feature>
<evidence type="ECO:0000256" key="2">
    <source>
        <dbReference type="SAM" id="Phobius"/>
    </source>
</evidence>
<comment type="caution">
    <text evidence="3">The sequence shown here is derived from an EMBL/GenBank/DDBJ whole genome shotgun (WGS) entry which is preliminary data.</text>
</comment>
<feature type="compositionally biased region" description="Basic residues" evidence="1">
    <location>
        <begin position="33"/>
        <end position="45"/>
    </location>
</feature>
<feature type="region of interest" description="Disordered" evidence="1">
    <location>
        <begin position="72"/>
        <end position="101"/>
    </location>
</feature>
<organism evidence="3 4">
    <name type="scientific">Streptomyces boetiae</name>
    <dbReference type="NCBI Taxonomy" id="3075541"/>
    <lineage>
        <taxon>Bacteria</taxon>
        <taxon>Bacillati</taxon>
        <taxon>Actinomycetota</taxon>
        <taxon>Actinomycetes</taxon>
        <taxon>Kitasatosporales</taxon>
        <taxon>Streptomycetaceae</taxon>
        <taxon>Streptomyces</taxon>
    </lineage>
</organism>
<dbReference type="EMBL" id="JAVREN010000008">
    <property type="protein sequence ID" value="MDT0306973.1"/>
    <property type="molecule type" value="Genomic_DNA"/>
</dbReference>
<keyword evidence="2" id="KW-0472">Membrane</keyword>
<gene>
    <name evidence="3" type="ORF">RM780_08345</name>
</gene>
<feature type="region of interest" description="Disordered" evidence="1">
    <location>
        <begin position="23"/>
        <end position="45"/>
    </location>
</feature>
<evidence type="ECO:0000256" key="1">
    <source>
        <dbReference type="SAM" id="MobiDB-lite"/>
    </source>
</evidence>
<proteinExistence type="predicted"/>
<reference evidence="4" key="1">
    <citation type="submission" date="2023-07" db="EMBL/GenBank/DDBJ databases">
        <title>30 novel species of actinomycetes from the DSMZ collection.</title>
        <authorList>
            <person name="Nouioui I."/>
        </authorList>
    </citation>
    <scope>NUCLEOTIDE SEQUENCE [LARGE SCALE GENOMIC DNA]</scope>
    <source>
        <strain evidence="4">DSM 44917</strain>
    </source>
</reference>
<keyword evidence="2" id="KW-1133">Transmembrane helix</keyword>
<accession>A0ABU2L6M6</accession>
<name>A0ABU2L6M6_9ACTN</name>
<sequence length="285" mass="29871">MTDPLDDLDRRLAEFARHAEALAPPAAAGAAAARRRGERRRARRRASAAASAAAVALISLATWQFGSWPGPPVTVPPAHGGEATPAETERPRPVPPPGLLPRPEQLAWRLAGRDVAADPVLHALREHCGLTGTGAPPARETEAEEGYEGRAGAVADYRLLRFDSETEAAVAEAWLVQPDVAPGTACAFNARTADRGEGTVDLSVPPDAVLDLGSLGIWDGRLYVVRDGARLALLLTAAPLPGSFAGDEEWALPRDAPDPTALCLTELLATGGPCRPIVETPSPAR</sequence>
<protein>
    <submittedName>
        <fullName evidence="3">Uncharacterized protein</fullName>
    </submittedName>
</protein>
<keyword evidence="4" id="KW-1185">Reference proteome</keyword>